<dbReference type="AlphaFoldDB" id="A0A0Q9WNK8"/>
<keyword evidence="1" id="KW-0175">Coiled coil</keyword>
<feature type="compositionally biased region" description="Low complexity" evidence="2">
    <location>
        <begin position="23"/>
        <end position="33"/>
    </location>
</feature>
<accession>A0A0Q9WNK8</accession>
<proteinExistence type="predicted"/>
<evidence type="ECO:0000256" key="1">
    <source>
        <dbReference type="SAM" id="Coils"/>
    </source>
</evidence>
<protein>
    <submittedName>
        <fullName evidence="3">Uncharacterized protein</fullName>
    </submittedName>
</protein>
<reference evidence="3 4" key="1">
    <citation type="journal article" date="2007" name="Nature">
        <title>Evolution of genes and genomes on the Drosophila phylogeny.</title>
        <authorList>
            <consortium name="Drosophila 12 Genomes Consortium"/>
            <person name="Clark A.G."/>
            <person name="Eisen M.B."/>
            <person name="Smith D.R."/>
            <person name="Bergman C.M."/>
            <person name="Oliver B."/>
            <person name="Markow T.A."/>
            <person name="Kaufman T.C."/>
            <person name="Kellis M."/>
            <person name="Gelbart W."/>
            <person name="Iyer V.N."/>
            <person name="Pollard D.A."/>
            <person name="Sackton T.B."/>
            <person name="Larracuente A.M."/>
            <person name="Singh N.D."/>
            <person name="Abad J.P."/>
            <person name="Abt D.N."/>
            <person name="Adryan B."/>
            <person name="Aguade M."/>
            <person name="Akashi H."/>
            <person name="Anderson W.W."/>
            <person name="Aquadro C.F."/>
            <person name="Ardell D.H."/>
            <person name="Arguello R."/>
            <person name="Artieri C.G."/>
            <person name="Barbash D.A."/>
            <person name="Barker D."/>
            <person name="Barsanti P."/>
            <person name="Batterham P."/>
            <person name="Batzoglou S."/>
            <person name="Begun D."/>
            <person name="Bhutkar A."/>
            <person name="Blanco E."/>
            <person name="Bosak S.A."/>
            <person name="Bradley R.K."/>
            <person name="Brand A.D."/>
            <person name="Brent M.R."/>
            <person name="Brooks A.N."/>
            <person name="Brown R.H."/>
            <person name="Butlin R.K."/>
            <person name="Caggese C."/>
            <person name="Calvi B.R."/>
            <person name="Bernardo de Carvalho A."/>
            <person name="Caspi A."/>
            <person name="Castrezana S."/>
            <person name="Celniker S.E."/>
            <person name="Chang J.L."/>
            <person name="Chapple C."/>
            <person name="Chatterji S."/>
            <person name="Chinwalla A."/>
            <person name="Civetta A."/>
            <person name="Clifton S.W."/>
            <person name="Comeron J.M."/>
            <person name="Costello J.C."/>
            <person name="Coyne J.A."/>
            <person name="Daub J."/>
            <person name="David R.G."/>
            <person name="Delcher A.L."/>
            <person name="Delehaunty K."/>
            <person name="Do C.B."/>
            <person name="Ebling H."/>
            <person name="Edwards K."/>
            <person name="Eickbush T."/>
            <person name="Evans J.D."/>
            <person name="Filipski A."/>
            <person name="Findeiss S."/>
            <person name="Freyhult E."/>
            <person name="Fulton L."/>
            <person name="Fulton R."/>
            <person name="Garcia A.C."/>
            <person name="Gardiner A."/>
            <person name="Garfield D.A."/>
            <person name="Garvin B.E."/>
            <person name="Gibson G."/>
            <person name="Gilbert D."/>
            <person name="Gnerre S."/>
            <person name="Godfrey J."/>
            <person name="Good R."/>
            <person name="Gotea V."/>
            <person name="Gravely B."/>
            <person name="Greenberg A.J."/>
            <person name="Griffiths-Jones S."/>
            <person name="Gross S."/>
            <person name="Guigo R."/>
            <person name="Gustafson E.A."/>
            <person name="Haerty W."/>
            <person name="Hahn M.W."/>
            <person name="Halligan D.L."/>
            <person name="Halpern A.L."/>
            <person name="Halter G.M."/>
            <person name="Han M.V."/>
            <person name="Heger A."/>
            <person name="Hillier L."/>
            <person name="Hinrichs A.S."/>
            <person name="Holmes I."/>
            <person name="Hoskins R.A."/>
            <person name="Hubisz M.J."/>
            <person name="Hultmark D."/>
            <person name="Huntley M.A."/>
            <person name="Jaffe D.B."/>
            <person name="Jagadeeshan S."/>
            <person name="Jeck W.R."/>
            <person name="Johnson J."/>
            <person name="Jones C.D."/>
            <person name="Jordan W.C."/>
            <person name="Karpen G.H."/>
            <person name="Kataoka E."/>
            <person name="Keightley P.D."/>
            <person name="Kheradpour P."/>
            <person name="Kirkness E.F."/>
            <person name="Koerich L.B."/>
            <person name="Kristiansen K."/>
            <person name="Kudrna D."/>
            <person name="Kulathinal R.J."/>
            <person name="Kumar S."/>
            <person name="Kwok R."/>
            <person name="Lander E."/>
            <person name="Langley C.H."/>
            <person name="Lapoint R."/>
            <person name="Lazzaro B.P."/>
            <person name="Lee S.J."/>
            <person name="Levesque L."/>
            <person name="Li R."/>
            <person name="Lin C.F."/>
            <person name="Lin M.F."/>
            <person name="Lindblad-Toh K."/>
            <person name="Llopart A."/>
            <person name="Long M."/>
            <person name="Low L."/>
            <person name="Lozovsky E."/>
            <person name="Lu J."/>
            <person name="Luo M."/>
            <person name="Machado C.A."/>
            <person name="Makalowski W."/>
            <person name="Marzo M."/>
            <person name="Matsuda M."/>
            <person name="Matzkin L."/>
            <person name="McAllister B."/>
            <person name="McBride C.S."/>
            <person name="McKernan B."/>
            <person name="McKernan K."/>
            <person name="Mendez-Lago M."/>
            <person name="Minx P."/>
            <person name="Mollenhauer M.U."/>
            <person name="Montooth K."/>
            <person name="Mount S.M."/>
            <person name="Mu X."/>
            <person name="Myers E."/>
            <person name="Negre B."/>
            <person name="Newfeld S."/>
            <person name="Nielsen R."/>
            <person name="Noor M.A."/>
            <person name="O'Grady P."/>
            <person name="Pachter L."/>
            <person name="Papaceit M."/>
            <person name="Parisi M.J."/>
            <person name="Parisi M."/>
            <person name="Parts L."/>
            <person name="Pedersen J.S."/>
            <person name="Pesole G."/>
            <person name="Phillippy A.M."/>
            <person name="Ponting C.P."/>
            <person name="Pop M."/>
            <person name="Porcelli D."/>
            <person name="Powell J.R."/>
            <person name="Prohaska S."/>
            <person name="Pruitt K."/>
            <person name="Puig M."/>
            <person name="Quesneville H."/>
            <person name="Ram K.R."/>
            <person name="Rand D."/>
            <person name="Rasmussen M.D."/>
            <person name="Reed L.K."/>
            <person name="Reenan R."/>
            <person name="Reily A."/>
            <person name="Remington K.A."/>
            <person name="Rieger T.T."/>
            <person name="Ritchie M.G."/>
            <person name="Robin C."/>
            <person name="Rogers Y.H."/>
            <person name="Rohde C."/>
            <person name="Rozas J."/>
            <person name="Rubenfield M.J."/>
            <person name="Ruiz A."/>
            <person name="Russo S."/>
            <person name="Salzberg S.L."/>
            <person name="Sanchez-Gracia A."/>
            <person name="Saranga D.J."/>
            <person name="Sato H."/>
            <person name="Schaeffer S.W."/>
            <person name="Schatz M.C."/>
            <person name="Schlenke T."/>
            <person name="Schwartz R."/>
            <person name="Segarra C."/>
            <person name="Singh R.S."/>
            <person name="Sirot L."/>
            <person name="Sirota M."/>
            <person name="Sisneros N.B."/>
            <person name="Smith C.D."/>
            <person name="Smith T.F."/>
            <person name="Spieth J."/>
            <person name="Stage D.E."/>
            <person name="Stark A."/>
            <person name="Stephan W."/>
            <person name="Strausberg R.L."/>
            <person name="Strempel S."/>
            <person name="Sturgill D."/>
            <person name="Sutton G."/>
            <person name="Sutton G.G."/>
            <person name="Tao W."/>
            <person name="Teichmann S."/>
            <person name="Tobari Y.N."/>
            <person name="Tomimura Y."/>
            <person name="Tsolas J.M."/>
            <person name="Valente V.L."/>
            <person name="Venter E."/>
            <person name="Venter J.C."/>
            <person name="Vicario S."/>
            <person name="Vieira F.G."/>
            <person name="Vilella A.J."/>
            <person name="Villasante A."/>
            <person name="Walenz B."/>
            <person name="Wang J."/>
            <person name="Wasserman M."/>
            <person name="Watts T."/>
            <person name="Wilson D."/>
            <person name="Wilson R.K."/>
            <person name="Wing R.A."/>
            <person name="Wolfner M.F."/>
            <person name="Wong A."/>
            <person name="Wong G.K."/>
            <person name="Wu C.I."/>
            <person name="Wu G."/>
            <person name="Yamamoto D."/>
            <person name="Yang H.P."/>
            <person name="Yang S.P."/>
            <person name="Yorke J.A."/>
            <person name="Yoshida K."/>
            <person name="Zdobnov E."/>
            <person name="Zhang P."/>
            <person name="Zhang Y."/>
            <person name="Zimin A.V."/>
            <person name="Baldwin J."/>
            <person name="Abdouelleil A."/>
            <person name="Abdulkadir J."/>
            <person name="Abebe A."/>
            <person name="Abera B."/>
            <person name="Abreu J."/>
            <person name="Acer S.C."/>
            <person name="Aftuck L."/>
            <person name="Alexander A."/>
            <person name="An P."/>
            <person name="Anderson E."/>
            <person name="Anderson S."/>
            <person name="Arachi H."/>
            <person name="Azer M."/>
            <person name="Bachantsang P."/>
            <person name="Barry A."/>
            <person name="Bayul T."/>
            <person name="Berlin A."/>
            <person name="Bessette D."/>
            <person name="Bloom T."/>
            <person name="Blye J."/>
            <person name="Boguslavskiy L."/>
            <person name="Bonnet C."/>
            <person name="Boukhgalter B."/>
            <person name="Bourzgui I."/>
            <person name="Brown A."/>
            <person name="Cahill P."/>
            <person name="Channer S."/>
            <person name="Cheshatsang Y."/>
            <person name="Chuda L."/>
            <person name="Citroen M."/>
            <person name="Collymore A."/>
            <person name="Cooke P."/>
            <person name="Costello M."/>
            <person name="D'Aco K."/>
            <person name="Daza R."/>
            <person name="De Haan G."/>
            <person name="DeGray S."/>
            <person name="DeMaso C."/>
            <person name="Dhargay N."/>
            <person name="Dooley K."/>
            <person name="Dooley E."/>
            <person name="Doricent M."/>
            <person name="Dorje P."/>
            <person name="Dorjee K."/>
            <person name="Dupes A."/>
            <person name="Elong R."/>
            <person name="Falk J."/>
            <person name="Farina A."/>
            <person name="Faro S."/>
            <person name="Ferguson D."/>
            <person name="Fisher S."/>
            <person name="Foley C.D."/>
            <person name="Franke A."/>
            <person name="Friedrich D."/>
            <person name="Gadbois L."/>
            <person name="Gearin G."/>
            <person name="Gearin C.R."/>
            <person name="Giannoukos G."/>
            <person name="Goode T."/>
            <person name="Graham J."/>
            <person name="Grandbois E."/>
            <person name="Grewal S."/>
            <person name="Gyaltsen K."/>
            <person name="Hafez N."/>
            <person name="Hagos B."/>
            <person name="Hall J."/>
            <person name="Henson C."/>
            <person name="Hollinger A."/>
            <person name="Honan T."/>
            <person name="Huard M.D."/>
            <person name="Hughes L."/>
            <person name="Hurhula B."/>
            <person name="Husby M.E."/>
            <person name="Kamat A."/>
            <person name="Kanga B."/>
            <person name="Kashin S."/>
            <person name="Khazanovich D."/>
            <person name="Kisner P."/>
            <person name="Lance K."/>
            <person name="Lara M."/>
            <person name="Lee W."/>
            <person name="Lennon N."/>
            <person name="Letendre F."/>
            <person name="LeVine R."/>
            <person name="Lipovsky A."/>
            <person name="Liu X."/>
            <person name="Liu J."/>
            <person name="Liu S."/>
            <person name="Lokyitsang T."/>
            <person name="Lokyitsang Y."/>
            <person name="Lubonja R."/>
            <person name="Lui A."/>
            <person name="MacDonald P."/>
            <person name="Magnisalis V."/>
            <person name="Maru K."/>
            <person name="Matthews C."/>
            <person name="McCusker W."/>
            <person name="McDonough S."/>
            <person name="Mehta T."/>
            <person name="Meldrim J."/>
            <person name="Meneus L."/>
            <person name="Mihai O."/>
            <person name="Mihalev A."/>
            <person name="Mihova T."/>
            <person name="Mittelman R."/>
            <person name="Mlenga V."/>
            <person name="Montmayeur A."/>
            <person name="Mulrain L."/>
            <person name="Navidi A."/>
            <person name="Naylor J."/>
            <person name="Negash T."/>
            <person name="Nguyen T."/>
            <person name="Nguyen N."/>
            <person name="Nicol R."/>
            <person name="Norbu C."/>
            <person name="Norbu N."/>
            <person name="Novod N."/>
            <person name="O'Neill B."/>
            <person name="Osman S."/>
            <person name="Markiewicz E."/>
            <person name="Oyono O.L."/>
            <person name="Patti C."/>
            <person name="Phunkhang P."/>
            <person name="Pierre F."/>
            <person name="Priest M."/>
            <person name="Raghuraman S."/>
            <person name="Rege F."/>
            <person name="Reyes R."/>
            <person name="Rise C."/>
            <person name="Rogov P."/>
            <person name="Ross K."/>
            <person name="Ryan E."/>
            <person name="Settipalli S."/>
            <person name="Shea T."/>
            <person name="Sherpa N."/>
            <person name="Shi L."/>
            <person name="Shih D."/>
            <person name="Sparrow T."/>
            <person name="Spaulding J."/>
            <person name="Stalker J."/>
            <person name="Stange-Thomann N."/>
            <person name="Stavropoulos S."/>
            <person name="Stone C."/>
            <person name="Strader C."/>
            <person name="Tesfaye S."/>
            <person name="Thomson T."/>
            <person name="Thoulutsang Y."/>
            <person name="Thoulutsang D."/>
            <person name="Topham K."/>
            <person name="Topping I."/>
            <person name="Tsamla T."/>
            <person name="Vassiliev H."/>
            <person name="Vo A."/>
            <person name="Wangchuk T."/>
            <person name="Wangdi T."/>
            <person name="Weiand M."/>
            <person name="Wilkinson J."/>
            <person name="Wilson A."/>
            <person name="Yadav S."/>
            <person name="Young G."/>
            <person name="Yu Q."/>
            <person name="Zembek L."/>
            <person name="Zhong D."/>
            <person name="Zimmer A."/>
            <person name="Zwirko Z."/>
            <person name="Jaffe D.B."/>
            <person name="Alvarez P."/>
            <person name="Brockman W."/>
            <person name="Butler J."/>
            <person name="Chin C."/>
            <person name="Gnerre S."/>
            <person name="Grabherr M."/>
            <person name="Kleber M."/>
            <person name="Mauceli E."/>
            <person name="MacCallum I."/>
        </authorList>
    </citation>
    <scope>NUCLEOTIDE SEQUENCE [LARGE SCALE GENOMIC DNA]</scope>
    <source>
        <strain evidence="4">Tucson 14030-0811.24</strain>
    </source>
</reference>
<gene>
    <name evidence="3" type="primary">Dwil\GK28337</name>
    <name evidence="3" type="ORF">Dwil_GK28337</name>
</gene>
<name>A0A0Q9WNK8_DROWI</name>
<feature type="coiled-coil region" evidence="1">
    <location>
        <begin position="49"/>
        <end position="86"/>
    </location>
</feature>
<evidence type="ECO:0000256" key="2">
    <source>
        <dbReference type="SAM" id="MobiDB-lite"/>
    </source>
</evidence>
<sequence length="120" mass="13322">MANPNDSIGSGSPEVASSPAGEQQPQQLNQLNSSVDSGIAVGLDVDSPSLKLQQRLEQCQRILQVLRRDEAAYQLLRDRLSQMQRDPCYRSGSSPSYNLQLHSLTWLRSFTKLIHSSDLP</sequence>
<feature type="region of interest" description="Disordered" evidence="2">
    <location>
        <begin position="1"/>
        <end position="33"/>
    </location>
</feature>
<evidence type="ECO:0000313" key="4">
    <source>
        <dbReference type="Proteomes" id="UP000007798"/>
    </source>
</evidence>
<dbReference type="STRING" id="7260.A0A0Q9WNK8"/>
<organism evidence="3 4">
    <name type="scientific">Drosophila willistoni</name>
    <name type="common">Fruit fly</name>
    <dbReference type="NCBI Taxonomy" id="7260"/>
    <lineage>
        <taxon>Eukaryota</taxon>
        <taxon>Metazoa</taxon>
        <taxon>Ecdysozoa</taxon>
        <taxon>Arthropoda</taxon>
        <taxon>Hexapoda</taxon>
        <taxon>Insecta</taxon>
        <taxon>Pterygota</taxon>
        <taxon>Neoptera</taxon>
        <taxon>Endopterygota</taxon>
        <taxon>Diptera</taxon>
        <taxon>Brachycera</taxon>
        <taxon>Muscomorpha</taxon>
        <taxon>Ephydroidea</taxon>
        <taxon>Drosophilidae</taxon>
        <taxon>Drosophila</taxon>
        <taxon>Sophophora</taxon>
    </lineage>
</organism>
<keyword evidence="4" id="KW-1185">Reference proteome</keyword>
<feature type="compositionally biased region" description="Polar residues" evidence="2">
    <location>
        <begin position="1"/>
        <end position="10"/>
    </location>
</feature>
<dbReference type="EMBL" id="CH963719">
    <property type="protein sequence ID" value="KRF97446.1"/>
    <property type="molecule type" value="Genomic_DNA"/>
</dbReference>
<dbReference type="InParanoid" id="A0A0Q9WNK8"/>
<evidence type="ECO:0000313" key="3">
    <source>
        <dbReference type="EMBL" id="KRF97446.1"/>
    </source>
</evidence>
<dbReference type="Proteomes" id="UP000007798">
    <property type="component" value="Unassembled WGS sequence"/>
</dbReference>